<accession>A0A2D4Q0D4</accession>
<reference evidence="1" key="1">
    <citation type="submission" date="2017-07" db="EMBL/GenBank/DDBJ databases">
        <authorList>
            <person name="Mikheyev A."/>
            <person name="Grau M."/>
        </authorList>
    </citation>
    <scope>NUCLEOTIDE SEQUENCE</scope>
    <source>
        <tissue evidence="1">Venom_gland</tissue>
    </source>
</reference>
<reference evidence="1" key="2">
    <citation type="submission" date="2017-11" db="EMBL/GenBank/DDBJ databases">
        <title>Coralsnake Venomics: Analyses of Venom Gland Transcriptomes and Proteomes of Six Brazilian Taxa.</title>
        <authorList>
            <person name="Aird S.D."/>
            <person name="Jorge da Silva N."/>
            <person name="Qiu L."/>
            <person name="Villar-Briones A."/>
            <person name="Aparecida-Saddi V."/>
            <person name="Campos-Telles M.P."/>
            <person name="Grau M."/>
            <person name="Mikheyev A.S."/>
        </authorList>
    </citation>
    <scope>NUCLEOTIDE SEQUENCE</scope>
    <source>
        <tissue evidence="1">Venom_gland</tissue>
    </source>
</reference>
<protein>
    <submittedName>
        <fullName evidence="1">Uncharacterized protein</fullName>
    </submittedName>
</protein>
<proteinExistence type="predicted"/>
<dbReference type="AlphaFoldDB" id="A0A2D4Q0D4"/>
<organism evidence="1">
    <name type="scientific">Micrurus surinamensis</name>
    <name type="common">Surinam coral snake</name>
    <dbReference type="NCBI Taxonomy" id="129470"/>
    <lineage>
        <taxon>Eukaryota</taxon>
        <taxon>Metazoa</taxon>
        <taxon>Chordata</taxon>
        <taxon>Craniata</taxon>
        <taxon>Vertebrata</taxon>
        <taxon>Euteleostomi</taxon>
        <taxon>Lepidosauria</taxon>
        <taxon>Squamata</taxon>
        <taxon>Bifurcata</taxon>
        <taxon>Unidentata</taxon>
        <taxon>Episquamata</taxon>
        <taxon>Toxicofera</taxon>
        <taxon>Serpentes</taxon>
        <taxon>Colubroidea</taxon>
        <taxon>Elapidae</taxon>
        <taxon>Elapinae</taxon>
        <taxon>Micrurus</taxon>
    </lineage>
</organism>
<name>A0A2D4Q0D4_MICSU</name>
<dbReference type="EMBL" id="IACN01102308">
    <property type="protein sequence ID" value="LAB63664.1"/>
    <property type="molecule type" value="Transcribed_RNA"/>
</dbReference>
<evidence type="ECO:0000313" key="1">
    <source>
        <dbReference type="EMBL" id="LAB63664.1"/>
    </source>
</evidence>
<sequence length="190" mass="21528">MLLCDIPLPPLYSAPSIQVVILQPGRLPYYGTSAVLNFQIWNGFWIPAWQARYLHISGSTLFSPGGSFNHASFSILKLSGYAEIQSQQFNVLRLVWNDGRCNPIGLEDTRLEKADFNLDGHTVPDVMIFLQAKLNQWMVLSLRKKAGLDPVPYTPDRLVLSKWIHILDHLLGTVLGVRFLFLKKQTKPLL</sequence>